<sequence>MNKLMKTGSVICGGMMAFSFVSSVSAADKTNGETTVNSEITQGEVTLAVDAETNFGSKELAPIVDFGEKDIIFKVTDYSGTTNGYTITAKLGDADTTRSLRIGTSELSNTDATEVVAEATHDVGENEGSVKAALKYTGATETRAFTSVINWELTKASTTDIAE</sequence>
<evidence type="ECO:0000256" key="1">
    <source>
        <dbReference type="SAM" id="SignalP"/>
    </source>
</evidence>
<feature type="chain" id="PRO_5030060854" description="WxL domain-containing protein" evidence="1">
    <location>
        <begin position="27"/>
        <end position="163"/>
    </location>
</feature>
<proteinExistence type="predicted"/>
<dbReference type="Proteomes" id="UP000270190">
    <property type="component" value="Unassembled WGS sequence"/>
</dbReference>
<dbReference type="RefSeq" id="WP_120473158.1">
    <property type="nucleotide sequence ID" value="NZ_CBCPKC010000005.1"/>
</dbReference>
<feature type="signal peptide" evidence="1">
    <location>
        <begin position="1"/>
        <end position="26"/>
    </location>
</feature>
<evidence type="ECO:0000313" key="2">
    <source>
        <dbReference type="EMBL" id="SPP29077.1"/>
    </source>
</evidence>
<evidence type="ECO:0008006" key="4">
    <source>
        <dbReference type="Google" id="ProtNLM"/>
    </source>
</evidence>
<dbReference type="AlphaFoldDB" id="A0A2X0S754"/>
<accession>A0A2X0S754</accession>
<reference evidence="3" key="1">
    <citation type="submission" date="2018-04" db="EMBL/GenBank/DDBJ databases">
        <authorList>
            <person name="Illikoud N."/>
        </authorList>
    </citation>
    <scope>NUCLEOTIDE SEQUENCE [LARGE SCALE GENOMIC DNA]</scope>
</reference>
<evidence type="ECO:0000313" key="3">
    <source>
        <dbReference type="Proteomes" id="UP000270190"/>
    </source>
</evidence>
<protein>
    <recommendedName>
        <fullName evidence="4">WxL domain-containing protein</fullName>
    </recommendedName>
</protein>
<name>A0A2X0S754_BROTH</name>
<keyword evidence="1" id="KW-0732">Signal</keyword>
<dbReference type="EMBL" id="OUNC01000034">
    <property type="protein sequence ID" value="SPP29077.1"/>
    <property type="molecule type" value="Genomic_DNA"/>
</dbReference>
<organism evidence="2 3">
    <name type="scientific">Brochothrix thermosphacta</name>
    <name type="common">Microbacterium thermosphactum</name>
    <dbReference type="NCBI Taxonomy" id="2756"/>
    <lineage>
        <taxon>Bacteria</taxon>
        <taxon>Bacillati</taxon>
        <taxon>Bacillota</taxon>
        <taxon>Bacilli</taxon>
        <taxon>Bacillales</taxon>
        <taxon>Listeriaceae</taxon>
        <taxon>Brochothrix</taxon>
    </lineage>
</organism>
<gene>
    <name evidence="2" type="ORF">BTBSAS_40100</name>
</gene>